<geneLocation type="mitochondrion" evidence="2"/>
<evidence type="ECO:0000256" key="1">
    <source>
        <dbReference type="SAM" id="Phobius"/>
    </source>
</evidence>
<protein>
    <submittedName>
        <fullName evidence="2">ATP synthase F0 subunit 8</fullName>
    </submittedName>
</protein>
<keyword evidence="1" id="KW-0812">Transmembrane</keyword>
<organism evidence="2">
    <name type="scientific">Austrarchaea harmsi</name>
    <dbReference type="NCBI Taxonomy" id="1028696"/>
    <lineage>
        <taxon>Eukaryota</taxon>
        <taxon>Metazoa</taxon>
        <taxon>Ecdysozoa</taxon>
        <taxon>Arthropoda</taxon>
        <taxon>Chelicerata</taxon>
        <taxon>Arachnida</taxon>
        <taxon>Araneae</taxon>
        <taxon>Araneomorphae</taxon>
        <taxon>Entelegynae</taxon>
        <taxon>Palpimanoidea</taxon>
        <taxon>Archaeidae</taxon>
        <taxon>Austrarchaea</taxon>
    </lineage>
</organism>
<proteinExistence type="predicted"/>
<feature type="transmembrane region" description="Helical" evidence="1">
    <location>
        <begin position="6"/>
        <end position="29"/>
    </location>
</feature>
<evidence type="ECO:0000313" key="2">
    <source>
        <dbReference type="EMBL" id="AEX88857.1"/>
    </source>
</evidence>
<keyword evidence="2" id="KW-0496">Mitochondrion</keyword>
<accession>H2E3U5</accession>
<dbReference type="EMBL" id="JN716018">
    <property type="protein sequence ID" value="AEX88857.1"/>
    <property type="molecule type" value="Genomic_DNA"/>
</dbReference>
<dbReference type="AlphaFoldDB" id="H2E3U5"/>
<gene>
    <name evidence="2" type="primary">ATP8</name>
</gene>
<evidence type="ECO:0000313" key="3">
    <source>
        <dbReference type="EMBL" id="AEX88863.1"/>
    </source>
</evidence>
<dbReference type="EMBL" id="JN716020">
    <property type="protein sequence ID" value="AEX88863.1"/>
    <property type="molecule type" value="Genomic_DNA"/>
</dbReference>
<reference evidence="2" key="1">
    <citation type="journal article" date="2012" name="Mol. Phylogenet. Evol.">
        <title>Phylogeny and historical biogeography of ancient assassin spiders (Araneae: Archaeidae) in the Australian mesic zone: Evidence for Miocene speciation within Tertiary refugia.</title>
        <authorList>
            <person name="Rix M.G."/>
            <person name="Harvey M.S."/>
        </authorList>
    </citation>
    <scope>NUCLEOTIDE SEQUENCE</scope>
    <source>
        <strain evidence="2">Ar70_73_M</strain>
        <strain evidence="3">Ar70_75_J</strain>
    </source>
</reference>
<sequence>MPQLSPLMWIVSSFMVLFLLMSMIMVFYVNSSSYVKVDSGEIYLMNWCW</sequence>
<name>H2E3U5_9ARAC</name>
<keyword evidence="1" id="KW-0472">Membrane</keyword>
<keyword evidence="1" id="KW-1133">Transmembrane helix</keyword>